<proteinExistence type="predicted"/>
<dbReference type="InterPro" id="IPR003439">
    <property type="entry name" value="ABC_transporter-like_ATP-bd"/>
</dbReference>
<evidence type="ECO:0000313" key="6">
    <source>
        <dbReference type="EMBL" id="MBK7423066.1"/>
    </source>
</evidence>
<keyword evidence="1" id="KW-0813">Transport</keyword>
<keyword evidence="4 6" id="KW-0067">ATP-binding</keyword>
<keyword evidence="3" id="KW-0547">Nucleotide-binding</keyword>
<dbReference type="Gene3D" id="3.40.50.300">
    <property type="entry name" value="P-loop containing nucleotide triphosphate hydrolases"/>
    <property type="match status" value="1"/>
</dbReference>
<keyword evidence="2" id="KW-0472">Membrane</keyword>
<protein>
    <submittedName>
        <fullName evidence="6">ABC transporter ATP-binding protein</fullName>
    </submittedName>
</protein>
<dbReference type="GO" id="GO:0016887">
    <property type="term" value="F:ATP hydrolysis activity"/>
    <property type="evidence" value="ECO:0007669"/>
    <property type="project" value="InterPro"/>
</dbReference>
<evidence type="ECO:0000256" key="1">
    <source>
        <dbReference type="ARBA" id="ARBA00022448"/>
    </source>
</evidence>
<keyword evidence="2" id="KW-1003">Cell membrane</keyword>
<dbReference type="GO" id="GO:0005524">
    <property type="term" value="F:ATP binding"/>
    <property type="evidence" value="ECO:0007669"/>
    <property type="project" value="UniProtKB-KW"/>
</dbReference>
<comment type="caution">
    <text evidence="6">The sequence shown here is derived from an EMBL/GenBank/DDBJ whole genome shotgun (WGS) entry which is preliminary data.</text>
</comment>
<dbReference type="InterPro" id="IPR027417">
    <property type="entry name" value="P-loop_NTPase"/>
</dbReference>
<accession>A0A9D7FDY3</accession>
<dbReference type="SMART" id="SM00382">
    <property type="entry name" value="AAA"/>
    <property type="match status" value="1"/>
</dbReference>
<organism evidence="6 7">
    <name type="scientific">Candidatus Propionivibrio dominans</name>
    <dbReference type="NCBI Taxonomy" id="2954373"/>
    <lineage>
        <taxon>Bacteria</taxon>
        <taxon>Pseudomonadati</taxon>
        <taxon>Pseudomonadota</taxon>
        <taxon>Betaproteobacteria</taxon>
        <taxon>Rhodocyclales</taxon>
        <taxon>Rhodocyclaceae</taxon>
        <taxon>Propionivibrio</taxon>
    </lineage>
</organism>
<feature type="domain" description="ABC transporter" evidence="5">
    <location>
        <begin position="5"/>
        <end position="239"/>
    </location>
</feature>
<evidence type="ECO:0000259" key="5">
    <source>
        <dbReference type="PROSITE" id="PS50893"/>
    </source>
</evidence>
<dbReference type="Pfam" id="PF00005">
    <property type="entry name" value="ABC_tran"/>
    <property type="match status" value="1"/>
</dbReference>
<gene>
    <name evidence="6" type="ORF">IPJ48_08210</name>
</gene>
<dbReference type="SUPFAM" id="SSF52540">
    <property type="entry name" value="P-loop containing nucleoside triphosphate hydrolases"/>
    <property type="match status" value="1"/>
</dbReference>
<dbReference type="CDD" id="cd03230">
    <property type="entry name" value="ABC_DR_subfamily_A"/>
    <property type="match status" value="1"/>
</dbReference>
<evidence type="ECO:0000256" key="2">
    <source>
        <dbReference type="ARBA" id="ARBA00022475"/>
    </source>
</evidence>
<dbReference type="InterPro" id="IPR003593">
    <property type="entry name" value="AAA+_ATPase"/>
</dbReference>
<dbReference type="AlphaFoldDB" id="A0A9D7FDY3"/>
<dbReference type="PANTHER" id="PTHR42939">
    <property type="entry name" value="ABC TRANSPORTER ATP-BINDING PROTEIN ALBC-RELATED"/>
    <property type="match status" value="1"/>
</dbReference>
<dbReference type="InterPro" id="IPR051782">
    <property type="entry name" value="ABC_Transporter_VariousFunc"/>
</dbReference>
<name>A0A9D7FDY3_9RHOO</name>
<dbReference type="PROSITE" id="PS50893">
    <property type="entry name" value="ABC_TRANSPORTER_2"/>
    <property type="match status" value="1"/>
</dbReference>
<evidence type="ECO:0000256" key="3">
    <source>
        <dbReference type="ARBA" id="ARBA00022741"/>
    </source>
</evidence>
<reference evidence="6" key="1">
    <citation type="submission" date="2020-10" db="EMBL/GenBank/DDBJ databases">
        <title>Connecting structure to function with the recovery of over 1000 high-quality activated sludge metagenome-assembled genomes encoding full-length rRNA genes using long-read sequencing.</title>
        <authorList>
            <person name="Singleton C.M."/>
            <person name="Petriglieri F."/>
            <person name="Kristensen J.M."/>
            <person name="Kirkegaard R.H."/>
            <person name="Michaelsen T.Y."/>
            <person name="Andersen M.H."/>
            <person name="Karst S.M."/>
            <person name="Dueholm M.S."/>
            <person name="Nielsen P.H."/>
            <person name="Albertsen M."/>
        </authorList>
    </citation>
    <scope>NUCLEOTIDE SEQUENCE</scope>
    <source>
        <strain evidence="6">EsbW_18-Q3-R4-48_MAXAC.044</strain>
    </source>
</reference>
<dbReference type="EMBL" id="JADJNC010000011">
    <property type="protein sequence ID" value="MBK7423066.1"/>
    <property type="molecule type" value="Genomic_DNA"/>
</dbReference>
<dbReference type="Proteomes" id="UP000886602">
    <property type="component" value="Unassembled WGS sequence"/>
</dbReference>
<evidence type="ECO:0000313" key="7">
    <source>
        <dbReference type="Proteomes" id="UP000886602"/>
    </source>
</evidence>
<evidence type="ECO:0000256" key="4">
    <source>
        <dbReference type="ARBA" id="ARBA00022840"/>
    </source>
</evidence>
<sequence length="303" mass="32624">MNTAISIENLCKTYPRSWGGAPTPAVNDVSLSISEGETFGFIGPNGAGKSTTIKILTGVLRASSGRAELFGRDVALPAARTGLGYVPENPSVYDFLTPLEILRMGMHLHRTRVDDETRHCLGWLDRFGLAHVANKTVRSFSKGMTQRVALAHALAIKPRLLILDEPLSGLDPVGRKDVVDILDEFRRGGGTLFFSSHVLHDVEAIADRFGLIHRGKLLTIRSPQEIVADQADRYVVRYRASAPVVASEELRSGVYVLEAGAADLAAVIATVQASGGTVQDVHPKVSLETVFFRTIAASPDGDA</sequence>
<dbReference type="PANTHER" id="PTHR42939:SF1">
    <property type="entry name" value="ABC TRANSPORTER ATP-BINDING PROTEIN ALBC-RELATED"/>
    <property type="match status" value="1"/>
</dbReference>